<proteinExistence type="predicted"/>
<dbReference type="EMBL" id="CDMZ01005787">
    <property type="protein sequence ID" value="CEM54418.1"/>
    <property type="molecule type" value="Genomic_DNA"/>
</dbReference>
<dbReference type="PANTHER" id="PTHR46965">
    <property type="entry name" value="BTB/POZ DOMAIN-CONTAINING PROTEIN 19"/>
    <property type="match status" value="1"/>
</dbReference>
<dbReference type="PROSITE" id="PS50097">
    <property type="entry name" value="BTB"/>
    <property type="match status" value="1"/>
</dbReference>
<dbReference type="AlphaFoldDB" id="A0A0G4IB42"/>
<evidence type="ECO:0000313" key="2">
    <source>
        <dbReference type="EMBL" id="CEM54418.1"/>
    </source>
</evidence>
<protein>
    <recommendedName>
        <fullName evidence="1">BTB domain-containing protein</fullName>
    </recommendedName>
</protein>
<gene>
    <name evidence="2" type="ORF">Cvel_2161</name>
</gene>
<dbReference type="Pfam" id="PF00651">
    <property type="entry name" value="BTB"/>
    <property type="match status" value="1"/>
</dbReference>
<dbReference type="PANTHER" id="PTHR46965:SF1">
    <property type="entry name" value="BTB_POZ DOMAIN-CONTAINING PROTEIN 19"/>
    <property type="match status" value="1"/>
</dbReference>
<name>A0A0G4IB42_9ALVE</name>
<organism evidence="2">
    <name type="scientific">Chromera velia CCMP2878</name>
    <dbReference type="NCBI Taxonomy" id="1169474"/>
    <lineage>
        <taxon>Eukaryota</taxon>
        <taxon>Sar</taxon>
        <taxon>Alveolata</taxon>
        <taxon>Colpodellida</taxon>
        <taxon>Chromeraceae</taxon>
        <taxon>Chromera</taxon>
    </lineage>
</organism>
<dbReference type="SUPFAM" id="SSF54695">
    <property type="entry name" value="POZ domain"/>
    <property type="match status" value="1"/>
</dbReference>
<dbReference type="InterPro" id="IPR000210">
    <property type="entry name" value="BTB/POZ_dom"/>
</dbReference>
<evidence type="ECO:0000259" key="1">
    <source>
        <dbReference type="PROSITE" id="PS50097"/>
    </source>
</evidence>
<dbReference type="CDD" id="cd18186">
    <property type="entry name" value="BTB_POZ_ZBTB_KLHL-like"/>
    <property type="match status" value="1"/>
</dbReference>
<reference evidence="2" key="1">
    <citation type="submission" date="2014-11" db="EMBL/GenBank/DDBJ databases">
        <authorList>
            <person name="Otto D Thomas"/>
            <person name="Naeem Raeece"/>
        </authorList>
    </citation>
    <scope>NUCLEOTIDE SEQUENCE</scope>
</reference>
<dbReference type="CDD" id="cd14733">
    <property type="entry name" value="BACK"/>
    <property type="match status" value="1"/>
</dbReference>
<dbReference type="InterPro" id="IPR042846">
    <property type="entry name" value="BTBD19"/>
</dbReference>
<dbReference type="PhylomeDB" id="A0A0G4IB42"/>
<dbReference type="VEuPathDB" id="CryptoDB:Cvel_2161"/>
<feature type="domain" description="BTB" evidence="1">
    <location>
        <begin position="1"/>
        <end position="51"/>
    </location>
</feature>
<accession>A0A0G4IB42</accession>
<dbReference type="Gene3D" id="1.25.40.420">
    <property type="match status" value="1"/>
</dbReference>
<dbReference type="InterPro" id="IPR011705">
    <property type="entry name" value="BACK"/>
</dbReference>
<dbReference type="Gene3D" id="3.30.710.10">
    <property type="entry name" value="Potassium Channel Kv1.1, Chain A"/>
    <property type="match status" value="1"/>
</dbReference>
<dbReference type="InterPro" id="IPR011333">
    <property type="entry name" value="SKP1/BTB/POZ_sf"/>
</dbReference>
<dbReference type="Pfam" id="PF07707">
    <property type="entry name" value="BACK"/>
    <property type="match status" value="1"/>
</dbReference>
<sequence>MLSANCEFFRSAFHGPFIESKKTTFPIPDTTFEALRCVVLFLHTDMVEMERSSAVEVAALARFLGLSWLQTHSEAYAANSISVTNCASLLISAERKNFPDLRKLCIEFAAKNTKNVRKAAEFRTLSAETMCEIVEAQ</sequence>